<evidence type="ECO:0000259" key="1">
    <source>
        <dbReference type="PROSITE" id="PS50943"/>
    </source>
</evidence>
<dbReference type="Pfam" id="PF13560">
    <property type="entry name" value="HTH_31"/>
    <property type="match status" value="1"/>
</dbReference>
<name>A0ABQ3X7T0_9ACTN</name>
<dbReference type="PROSITE" id="PS50943">
    <property type="entry name" value="HTH_CROC1"/>
    <property type="match status" value="1"/>
</dbReference>
<proteinExistence type="predicted"/>
<dbReference type="EMBL" id="BOMG01000042">
    <property type="protein sequence ID" value="GID54567.1"/>
    <property type="molecule type" value="Genomic_DNA"/>
</dbReference>
<comment type="caution">
    <text evidence="2">The sequence shown here is derived from an EMBL/GenBank/DDBJ whole genome shotgun (WGS) entry which is preliminary data.</text>
</comment>
<gene>
    <name evidence="2" type="ORF">Aco03nite_029710</name>
</gene>
<feature type="domain" description="HTH cro/C1-type" evidence="1">
    <location>
        <begin position="15"/>
        <end position="70"/>
    </location>
</feature>
<accession>A0ABQ3X7T0</accession>
<dbReference type="SMART" id="SM00530">
    <property type="entry name" value="HTH_XRE"/>
    <property type="match status" value="1"/>
</dbReference>
<dbReference type="RefSeq" id="WP_203795670.1">
    <property type="nucleotide sequence ID" value="NZ_BAAAQE010000036.1"/>
</dbReference>
<organism evidence="2 3">
    <name type="scientific">Actinoplanes couchii</name>
    <dbReference type="NCBI Taxonomy" id="403638"/>
    <lineage>
        <taxon>Bacteria</taxon>
        <taxon>Bacillati</taxon>
        <taxon>Actinomycetota</taxon>
        <taxon>Actinomycetes</taxon>
        <taxon>Micromonosporales</taxon>
        <taxon>Micromonosporaceae</taxon>
        <taxon>Actinoplanes</taxon>
    </lineage>
</organism>
<dbReference type="Gene3D" id="1.10.260.40">
    <property type="entry name" value="lambda repressor-like DNA-binding domains"/>
    <property type="match status" value="1"/>
</dbReference>
<dbReference type="Pfam" id="PF19054">
    <property type="entry name" value="DUF5753"/>
    <property type="match status" value="1"/>
</dbReference>
<dbReference type="SUPFAM" id="SSF47413">
    <property type="entry name" value="lambda repressor-like DNA-binding domains"/>
    <property type="match status" value="1"/>
</dbReference>
<evidence type="ECO:0000313" key="2">
    <source>
        <dbReference type="EMBL" id="GID54567.1"/>
    </source>
</evidence>
<dbReference type="InterPro" id="IPR001387">
    <property type="entry name" value="Cro/C1-type_HTH"/>
</dbReference>
<protein>
    <recommendedName>
        <fullName evidence="1">HTH cro/C1-type domain-containing protein</fullName>
    </recommendedName>
</protein>
<reference evidence="2 3" key="1">
    <citation type="submission" date="2021-01" db="EMBL/GenBank/DDBJ databases">
        <title>Whole genome shotgun sequence of Actinoplanes couchii NBRC 106145.</title>
        <authorList>
            <person name="Komaki H."/>
            <person name="Tamura T."/>
        </authorList>
    </citation>
    <scope>NUCLEOTIDE SEQUENCE [LARGE SCALE GENOMIC DNA]</scope>
    <source>
        <strain evidence="2 3">NBRC 106145</strain>
    </source>
</reference>
<dbReference type="CDD" id="cd00093">
    <property type="entry name" value="HTH_XRE"/>
    <property type="match status" value="1"/>
</dbReference>
<sequence length="287" mass="31533">MGVPGAEDEPVGAALARMRRAKRISGTRLAALAGMSQPKISRIERGQGTLNPDDVDAIARALGMGDAEIQALVARAAKSYDRMTDWRPTSAGLALAQETLAEWESGAARVRTFEPTLVPGPLQAHGYAKLVLRAFQRLLVLTEEERSEPALLAAVSARLRRQEHLANPDTAFEFIMGEAALKIRTHPPVEVLAQINHLRDILARHPNVRITIVPDGAPTPIPLQHGFTVIDDALVLVDLYNTGLTSHSRNDVMTYHRVFELLQEQAVGVEPFLDRYQSMYIGMLREG</sequence>
<keyword evidence="3" id="KW-1185">Reference proteome</keyword>
<dbReference type="InterPro" id="IPR043917">
    <property type="entry name" value="DUF5753"/>
</dbReference>
<dbReference type="Proteomes" id="UP000612282">
    <property type="component" value="Unassembled WGS sequence"/>
</dbReference>
<dbReference type="InterPro" id="IPR010982">
    <property type="entry name" value="Lambda_DNA-bd_dom_sf"/>
</dbReference>
<evidence type="ECO:0000313" key="3">
    <source>
        <dbReference type="Proteomes" id="UP000612282"/>
    </source>
</evidence>